<name>A0A0D0A4Q7_9AGAM</name>
<reference evidence="3" key="2">
    <citation type="submission" date="2015-01" db="EMBL/GenBank/DDBJ databases">
        <title>Evolutionary Origins and Diversification of the Mycorrhizal Mutualists.</title>
        <authorList>
            <consortium name="DOE Joint Genome Institute"/>
            <consortium name="Mycorrhizal Genomics Consortium"/>
            <person name="Kohler A."/>
            <person name="Kuo A."/>
            <person name="Nagy L.G."/>
            <person name="Floudas D."/>
            <person name="Copeland A."/>
            <person name="Barry K.W."/>
            <person name="Cichocki N."/>
            <person name="Veneault-Fourrey C."/>
            <person name="LaButti K."/>
            <person name="Lindquist E.A."/>
            <person name="Lipzen A."/>
            <person name="Lundell T."/>
            <person name="Morin E."/>
            <person name="Murat C."/>
            <person name="Riley R."/>
            <person name="Ohm R."/>
            <person name="Sun H."/>
            <person name="Tunlid A."/>
            <person name="Henrissat B."/>
            <person name="Grigoriev I.V."/>
            <person name="Hibbett D.S."/>
            <person name="Martin F."/>
        </authorList>
    </citation>
    <scope>NUCLEOTIDE SEQUENCE [LARGE SCALE GENOMIC DNA]</scope>
    <source>
        <strain evidence="3">UH-Slu-Lm8-n1</strain>
    </source>
</reference>
<feature type="coiled-coil region" evidence="1">
    <location>
        <begin position="71"/>
        <end position="102"/>
    </location>
</feature>
<proteinExistence type="predicted"/>
<accession>A0A0D0A4Q7</accession>
<sequence length="300" mass="35240">MARMRNDPNFNVCPDYASDVFQNTRAQLINENTNEERAVQLLTNIWETNNDADKIAWQHQVAADREERLHREQLEEEEQERLEQVRAQEEEATCKEDRKKNKHKYILILPTGIPNDAAMSITPCAYAIKKLDKGEYVELWYFTNDGLDEVNRKETVDDDAMIMSTLADGSTAWVSAASTRNARAVINDENLPFEEFCQACPCMLTAMEEADWPEDRTRMMARFWRNIQVHKFRSMRNSRWHVAVKTSVGPYDLSLVNERVLEETREKVYWETRDKRDNTRDYKVSFSTIKTRVCAHQIFL</sequence>
<dbReference type="EMBL" id="KN835991">
    <property type="protein sequence ID" value="KIK33229.1"/>
    <property type="molecule type" value="Genomic_DNA"/>
</dbReference>
<dbReference type="STRING" id="930992.A0A0D0A4Q7"/>
<evidence type="ECO:0000313" key="3">
    <source>
        <dbReference type="Proteomes" id="UP000054485"/>
    </source>
</evidence>
<keyword evidence="3" id="KW-1185">Reference proteome</keyword>
<dbReference type="HOGENOM" id="CLU_052398_0_0_1"/>
<gene>
    <name evidence="2" type="ORF">CY34DRAFT_27078</name>
</gene>
<dbReference type="Proteomes" id="UP000054485">
    <property type="component" value="Unassembled WGS sequence"/>
</dbReference>
<dbReference type="AlphaFoldDB" id="A0A0D0A4Q7"/>
<evidence type="ECO:0000256" key="1">
    <source>
        <dbReference type="SAM" id="Coils"/>
    </source>
</evidence>
<dbReference type="InParanoid" id="A0A0D0A4Q7"/>
<evidence type="ECO:0000313" key="2">
    <source>
        <dbReference type="EMBL" id="KIK33229.1"/>
    </source>
</evidence>
<keyword evidence="1" id="KW-0175">Coiled coil</keyword>
<dbReference type="OrthoDB" id="2688210at2759"/>
<organism evidence="2 3">
    <name type="scientific">Suillus luteus UH-Slu-Lm8-n1</name>
    <dbReference type="NCBI Taxonomy" id="930992"/>
    <lineage>
        <taxon>Eukaryota</taxon>
        <taxon>Fungi</taxon>
        <taxon>Dikarya</taxon>
        <taxon>Basidiomycota</taxon>
        <taxon>Agaricomycotina</taxon>
        <taxon>Agaricomycetes</taxon>
        <taxon>Agaricomycetidae</taxon>
        <taxon>Boletales</taxon>
        <taxon>Suillineae</taxon>
        <taxon>Suillaceae</taxon>
        <taxon>Suillus</taxon>
    </lineage>
</organism>
<protein>
    <submittedName>
        <fullName evidence="2">Uncharacterized protein</fullName>
    </submittedName>
</protein>
<reference evidence="2 3" key="1">
    <citation type="submission" date="2014-04" db="EMBL/GenBank/DDBJ databases">
        <authorList>
            <consortium name="DOE Joint Genome Institute"/>
            <person name="Kuo A."/>
            <person name="Ruytinx J."/>
            <person name="Rineau F."/>
            <person name="Colpaert J."/>
            <person name="Kohler A."/>
            <person name="Nagy L.G."/>
            <person name="Floudas D."/>
            <person name="Copeland A."/>
            <person name="Barry K.W."/>
            <person name="Cichocki N."/>
            <person name="Veneault-Fourrey C."/>
            <person name="LaButti K."/>
            <person name="Lindquist E.A."/>
            <person name="Lipzen A."/>
            <person name="Lundell T."/>
            <person name="Morin E."/>
            <person name="Murat C."/>
            <person name="Sun H."/>
            <person name="Tunlid A."/>
            <person name="Henrissat B."/>
            <person name="Grigoriev I.V."/>
            <person name="Hibbett D.S."/>
            <person name="Martin F."/>
            <person name="Nordberg H.P."/>
            <person name="Cantor M.N."/>
            <person name="Hua S.X."/>
        </authorList>
    </citation>
    <scope>NUCLEOTIDE SEQUENCE [LARGE SCALE GENOMIC DNA]</scope>
    <source>
        <strain evidence="2 3">UH-Slu-Lm8-n1</strain>
    </source>
</reference>